<evidence type="ECO:0000313" key="4">
    <source>
        <dbReference type="EMBL" id="HFB55006.1"/>
    </source>
</evidence>
<dbReference type="GO" id="GO:0005507">
    <property type="term" value="F:copper ion binding"/>
    <property type="evidence" value="ECO:0007669"/>
    <property type="project" value="InterPro"/>
</dbReference>
<accession>A0A7C3C9G3</accession>
<name>A0A7C3C9G3_9PROT</name>
<dbReference type="AlphaFoldDB" id="A0A7C3C9G3"/>
<dbReference type="Gene3D" id="2.60.40.420">
    <property type="entry name" value="Cupredoxins - blue copper proteins"/>
    <property type="match status" value="1"/>
</dbReference>
<dbReference type="GO" id="GO:0009055">
    <property type="term" value="F:electron transfer activity"/>
    <property type="evidence" value="ECO:0007669"/>
    <property type="project" value="InterPro"/>
</dbReference>
<dbReference type="PANTHER" id="PTHR36507:SF1">
    <property type="entry name" value="BLL1555 PROTEIN"/>
    <property type="match status" value="1"/>
</dbReference>
<dbReference type="EMBL" id="DRMN01000243">
    <property type="protein sequence ID" value="HFB55006.1"/>
    <property type="molecule type" value="Genomic_DNA"/>
</dbReference>
<dbReference type="Proteomes" id="UP000886042">
    <property type="component" value="Unassembled WGS sequence"/>
</dbReference>
<sequence length="132" mass="14906">MHSKTRISFIVLAVMFGASLLTYLMAGAHPVPATDVHERQDTIPQTYRIDIHKMKFQTPRLDVRVGDKVTWTNKDIVPHTATATDESWSSGRLKKGESFTLTITEHMSLDYFCSYHRTMKGVLVVPVTPEDG</sequence>
<protein>
    <recommendedName>
        <fullName evidence="3">Blue (type 1) copper domain-containing protein</fullName>
    </recommendedName>
</protein>
<proteinExistence type="predicted"/>
<dbReference type="InterPro" id="IPR008972">
    <property type="entry name" value="Cupredoxin"/>
</dbReference>
<evidence type="ECO:0000256" key="2">
    <source>
        <dbReference type="ARBA" id="ARBA00023008"/>
    </source>
</evidence>
<dbReference type="InterPro" id="IPR000923">
    <property type="entry name" value="BlueCu_1"/>
</dbReference>
<dbReference type="SUPFAM" id="SSF49503">
    <property type="entry name" value="Cupredoxins"/>
    <property type="match status" value="1"/>
</dbReference>
<keyword evidence="1" id="KW-0479">Metal-binding</keyword>
<keyword evidence="2" id="KW-0186">Copper</keyword>
<organism evidence="4">
    <name type="scientific">Hellea balneolensis</name>
    <dbReference type="NCBI Taxonomy" id="287478"/>
    <lineage>
        <taxon>Bacteria</taxon>
        <taxon>Pseudomonadati</taxon>
        <taxon>Pseudomonadota</taxon>
        <taxon>Alphaproteobacteria</taxon>
        <taxon>Maricaulales</taxon>
        <taxon>Robiginitomaculaceae</taxon>
        <taxon>Hellea</taxon>
    </lineage>
</organism>
<evidence type="ECO:0000256" key="1">
    <source>
        <dbReference type="ARBA" id="ARBA00022723"/>
    </source>
</evidence>
<dbReference type="InterPro" id="IPR052721">
    <property type="entry name" value="ET_Amicyanin"/>
</dbReference>
<reference evidence="4" key="1">
    <citation type="journal article" date="2020" name="mSystems">
        <title>Genome- and Community-Level Interaction Insights into Carbon Utilization and Element Cycling Functions of Hydrothermarchaeota in Hydrothermal Sediment.</title>
        <authorList>
            <person name="Zhou Z."/>
            <person name="Liu Y."/>
            <person name="Xu W."/>
            <person name="Pan J."/>
            <person name="Luo Z.H."/>
            <person name="Li M."/>
        </authorList>
    </citation>
    <scope>NUCLEOTIDE SEQUENCE [LARGE SCALE GENOMIC DNA]</scope>
    <source>
        <strain evidence="4">HyVt-489</strain>
    </source>
</reference>
<evidence type="ECO:0000259" key="3">
    <source>
        <dbReference type="Pfam" id="PF00127"/>
    </source>
</evidence>
<dbReference type="PANTHER" id="PTHR36507">
    <property type="entry name" value="BLL1555 PROTEIN"/>
    <property type="match status" value="1"/>
</dbReference>
<gene>
    <name evidence="4" type="ORF">ENJ46_03700</name>
</gene>
<feature type="domain" description="Blue (type 1) copper" evidence="3">
    <location>
        <begin position="48"/>
        <end position="125"/>
    </location>
</feature>
<comment type="caution">
    <text evidence="4">The sequence shown here is derived from an EMBL/GenBank/DDBJ whole genome shotgun (WGS) entry which is preliminary data.</text>
</comment>
<dbReference type="Pfam" id="PF00127">
    <property type="entry name" value="Copper-bind"/>
    <property type="match status" value="1"/>
</dbReference>